<dbReference type="EMBL" id="BAABGP010000012">
    <property type="protein sequence ID" value="GAA4484621.1"/>
    <property type="molecule type" value="Genomic_DNA"/>
</dbReference>
<keyword evidence="2" id="KW-1185">Reference proteome</keyword>
<gene>
    <name evidence="1" type="ORF">GCM10023171_17780</name>
</gene>
<protein>
    <submittedName>
        <fullName evidence="1">Uncharacterized protein</fullName>
    </submittedName>
</protein>
<reference evidence="2" key="1">
    <citation type="journal article" date="2019" name="Int. J. Syst. Evol. Microbiol.">
        <title>The Global Catalogue of Microorganisms (GCM) 10K type strain sequencing project: providing services to taxonomists for standard genome sequencing and annotation.</title>
        <authorList>
            <consortium name="The Broad Institute Genomics Platform"/>
            <consortium name="The Broad Institute Genome Sequencing Center for Infectious Disease"/>
            <person name="Wu L."/>
            <person name="Ma J."/>
        </authorList>
    </citation>
    <scope>NUCLEOTIDE SEQUENCE [LARGE SCALE GENOMIC DNA]</scope>
    <source>
        <strain evidence="2">JCM 17839</strain>
    </source>
</reference>
<evidence type="ECO:0000313" key="2">
    <source>
        <dbReference type="Proteomes" id="UP001500731"/>
    </source>
</evidence>
<name>A0ABP8PBA0_9MICO</name>
<evidence type="ECO:0000313" key="1">
    <source>
        <dbReference type="EMBL" id="GAA4484621.1"/>
    </source>
</evidence>
<proteinExistence type="predicted"/>
<comment type="caution">
    <text evidence="1">The sequence shown here is derived from an EMBL/GenBank/DDBJ whole genome shotgun (WGS) entry which is preliminary data.</text>
</comment>
<dbReference type="Proteomes" id="UP001500731">
    <property type="component" value="Unassembled WGS sequence"/>
</dbReference>
<accession>A0ABP8PBA0</accession>
<organism evidence="1 2">
    <name type="scientific">Microbacterium panaciterrae</name>
    <dbReference type="NCBI Taxonomy" id="985759"/>
    <lineage>
        <taxon>Bacteria</taxon>
        <taxon>Bacillati</taxon>
        <taxon>Actinomycetota</taxon>
        <taxon>Actinomycetes</taxon>
        <taxon>Micrococcales</taxon>
        <taxon>Microbacteriaceae</taxon>
        <taxon>Microbacterium</taxon>
    </lineage>
</organism>
<sequence length="315" mass="36308">MASTSDLNRARKEGYDEGYSDAIARVRVFTGVDPFVPDLDEPEHVAYPKYLDQLSRARQVAFEGAEDTTAEIRRLQDQLARAEGEEGRELQARHDDRAGRNPIAKLTAAVGDKMLPITKEIRHLKRRIAAQEAWRRDCEDRTEAFTAEEAKVSQWVNDYLADADRARLKLVERAEAERFHEECADRDISPRWCQVLRHEDFTAEGRHRRGAFTFDDGLRDVGGADFGYQWRRDVDELNGLRGRWALHYIPESHETFLEYVPRTKNSAIWLLGNAIDSYDEALDLFVPLEQHQSERNSIALVLDAYEKHRAAKARL</sequence>